<evidence type="ECO:0000256" key="1">
    <source>
        <dbReference type="ARBA" id="ARBA00022723"/>
    </source>
</evidence>
<dbReference type="InterPro" id="IPR017850">
    <property type="entry name" value="Alkaline_phosphatase_core_sf"/>
</dbReference>
<dbReference type="PANTHER" id="PTHR45953">
    <property type="entry name" value="IDURONATE 2-SULFATASE"/>
    <property type="match status" value="1"/>
</dbReference>
<keyword evidence="5" id="KW-1185">Reference proteome</keyword>
<dbReference type="eggNOG" id="COG3119">
    <property type="taxonomic scope" value="Bacteria"/>
</dbReference>
<keyword evidence="1" id="KW-0479">Metal-binding</keyword>
<evidence type="ECO:0000313" key="5">
    <source>
        <dbReference type="Proteomes" id="UP000003560"/>
    </source>
</evidence>
<dbReference type="GO" id="GO:0005737">
    <property type="term" value="C:cytoplasm"/>
    <property type="evidence" value="ECO:0007669"/>
    <property type="project" value="TreeGrafter"/>
</dbReference>
<dbReference type="Gene3D" id="3.40.720.10">
    <property type="entry name" value="Alkaline Phosphatase, subunit A"/>
    <property type="match status" value="1"/>
</dbReference>
<dbReference type="SUPFAM" id="SSF53649">
    <property type="entry name" value="Alkaline phosphatase-like"/>
    <property type="match status" value="1"/>
</dbReference>
<dbReference type="HOGENOM" id="CLU_006332_9_2_11"/>
<reference evidence="4 5" key="1">
    <citation type="submission" date="2008-10" db="EMBL/GenBank/DDBJ databases">
        <title>Draft genome sequence of Collinsella stercoris (DSM 13279).</title>
        <authorList>
            <person name="Sudarsanam P."/>
            <person name="Ley R."/>
            <person name="Guruge J."/>
            <person name="Turnbaugh P.J."/>
            <person name="Mahowald M."/>
            <person name="Liep D."/>
            <person name="Gordon J."/>
        </authorList>
    </citation>
    <scope>NUCLEOTIDE SEQUENCE [LARGE SCALE GENOMIC DNA]</scope>
    <source>
        <strain evidence="4 5">DSM 13279</strain>
    </source>
</reference>
<dbReference type="Proteomes" id="UP000003560">
    <property type="component" value="Unassembled WGS sequence"/>
</dbReference>
<sequence length="477" mass="54324">MLIMCDQMRGDCLGIAGHPDVKTPNLDTLACQGTLFDHAYSACPTCIPARVSLFTGQTPAHHGRVGYEDGVTWDFDNMMPQVFRDAGYQTACLGKLHVHPPRLACGFETLRLHDGYLGCYQRNDIPHWMHQDVHDDYLHFLRDNLGERAYLDSCGPDCNSWTYHPWMFEERLHPTNWVTDETLRFLETRDRTRPFFAMASYVRPHPPFDAPHSYYDMYADKDLREPAQGDWDDTELLERDGRLVAGIHGCIDPELRHQAMAGYYAAIAHVDNQVGRLINALKRDGSLEDTVVIFLSDHGEMLFDHASFRKLLPYEGAAHIPLILRVGKHVRATSAHRCSSTVELMDVMPTLLDLAGVPTPRGIDGLSFAGCVDGKPFERPYVHGEHAFTEEQSHHYIVTDSDKYIWFSQTGVERYFDLAHDPFESHDAIDDTSYQERINHLRNILIRELKPREEGFVKNGRLVAGAALKNVLEHPLD</sequence>
<keyword evidence="2 4" id="KW-0378">Hydrolase</keyword>
<dbReference type="NCBIfam" id="NF010322">
    <property type="entry name" value="PRK13759.1"/>
    <property type="match status" value="1"/>
</dbReference>
<dbReference type="GO" id="GO:0008484">
    <property type="term" value="F:sulfuric ester hydrolase activity"/>
    <property type="evidence" value="ECO:0007669"/>
    <property type="project" value="TreeGrafter"/>
</dbReference>
<dbReference type="AlphaFoldDB" id="B6GCT5"/>
<feature type="domain" description="Sulfatase N-terminal" evidence="3">
    <location>
        <begin position="2"/>
        <end position="357"/>
    </location>
</feature>
<accession>B6GCT5</accession>
<dbReference type="GO" id="GO:0046872">
    <property type="term" value="F:metal ion binding"/>
    <property type="evidence" value="ECO:0007669"/>
    <property type="project" value="UniProtKB-KW"/>
</dbReference>
<dbReference type="InterPro" id="IPR000917">
    <property type="entry name" value="Sulfatase_N"/>
</dbReference>
<gene>
    <name evidence="4" type="ORF">COLSTE_01909</name>
</gene>
<evidence type="ECO:0000259" key="3">
    <source>
        <dbReference type="Pfam" id="PF00884"/>
    </source>
</evidence>
<protein>
    <submittedName>
        <fullName evidence="4">Arylsulfatase</fullName>
        <ecNumber evidence="4">3.1.6.-</ecNumber>
    </submittedName>
</protein>
<reference evidence="4 5" key="2">
    <citation type="submission" date="2008-10" db="EMBL/GenBank/DDBJ databases">
        <authorList>
            <person name="Fulton L."/>
            <person name="Clifton S."/>
            <person name="Fulton B."/>
            <person name="Xu J."/>
            <person name="Minx P."/>
            <person name="Pepin K.H."/>
            <person name="Johnson M."/>
            <person name="Thiruvilangam P."/>
            <person name="Bhonagiri V."/>
            <person name="Nash W.E."/>
            <person name="Mardis E.R."/>
            <person name="Wilson R.K."/>
        </authorList>
    </citation>
    <scope>NUCLEOTIDE SEQUENCE [LARGE SCALE GENOMIC DNA]</scope>
    <source>
        <strain evidence="4 5">DSM 13279</strain>
    </source>
</reference>
<comment type="caution">
    <text evidence="4">The sequence shown here is derived from an EMBL/GenBank/DDBJ whole genome shotgun (WGS) entry which is preliminary data.</text>
</comment>
<evidence type="ECO:0000313" key="4">
    <source>
        <dbReference type="EMBL" id="EEA89925.1"/>
    </source>
</evidence>
<organism evidence="4 5">
    <name type="scientific">Collinsella stercoris DSM 13279</name>
    <dbReference type="NCBI Taxonomy" id="445975"/>
    <lineage>
        <taxon>Bacteria</taxon>
        <taxon>Bacillati</taxon>
        <taxon>Actinomycetota</taxon>
        <taxon>Coriobacteriia</taxon>
        <taxon>Coriobacteriales</taxon>
        <taxon>Coriobacteriaceae</taxon>
        <taxon>Collinsella</taxon>
    </lineage>
</organism>
<name>B6GCT5_9ACTN</name>
<evidence type="ECO:0000256" key="2">
    <source>
        <dbReference type="ARBA" id="ARBA00022801"/>
    </source>
</evidence>
<dbReference type="EC" id="3.1.6.-" evidence="4"/>
<proteinExistence type="predicted"/>
<dbReference type="STRING" id="445975.COLSTE_01909"/>
<dbReference type="EMBL" id="ABXJ01000110">
    <property type="protein sequence ID" value="EEA89925.1"/>
    <property type="molecule type" value="Genomic_DNA"/>
</dbReference>
<dbReference type="PANTHER" id="PTHR45953:SF1">
    <property type="entry name" value="IDURONATE 2-SULFATASE"/>
    <property type="match status" value="1"/>
</dbReference>
<dbReference type="Pfam" id="PF00884">
    <property type="entry name" value="Sulfatase"/>
    <property type="match status" value="1"/>
</dbReference>